<evidence type="ECO:0000256" key="7">
    <source>
        <dbReference type="SAM" id="Phobius"/>
    </source>
</evidence>
<feature type="transmembrane region" description="Helical" evidence="7">
    <location>
        <begin position="393"/>
        <end position="412"/>
    </location>
</feature>
<dbReference type="Proteomes" id="UP000294901">
    <property type="component" value="Unassembled WGS sequence"/>
</dbReference>
<dbReference type="PROSITE" id="PS50850">
    <property type="entry name" value="MFS"/>
    <property type="match status" value="1"/>
</dbReference>
<sequence>MTATAPPRPGGPVRLLREAAFRRYWSAQTVSLVGEQITLIAVPLLAVLAVGAGPAQMGYLTAAALLPNLFLSLPAGAWADRRHDKRQIMIVADLARAVLLLCVPLLWWAGQLTLPVLYTVAFLTGLFTLLFEVAHASVFASLVRREDYVDANTLLNGSRAASFVAGPSLGGLLVQTLTAPIALIADVLTYLASALFLTRVRVDDDPGPSTASGSQIKGMLAGVRFVARSAVLRALLLGATTLNLFNYIFAALFVLYVTTELQISPGTLGVIIGLGSIGGLLGAVVAGPLSRRIGLGPAVLLGYVLFPAPLILVPAAGGPRWVVFAALLSAEFFGALGVMILDITGGSAQTAATPRTMLAVVSGFKRTVNYGIRPIGALIGGGLGATIGVRESLWIATIGALLGAVWIFFSPLRTMHDLPSDQPIG</sequence>
<dbReference type="OrthoDB" id="9815525at2"/>
<organism evidence="9 10">
    <name type="scientific">Paractinoplanes brasiliensis</name>
    <dbReference type="NCBI Taxonomy" id="52695"/>
    <lineage>
        <taxon>Bacteria</taxon>
        <taxon>Bacillati</taxon>
        <taxon>Actinomycetota</taxon>
        <taxon>Actinomycetes</taxon>
        <taxon>Micromonosporales</taxon>
        <taxon>Micromonosporaceae</taxon>
        <taxon>Paractinoplanes</taxon>
    </lineage>
</organism>
<evidence type="ECO:0000256" key="3">
    <source>
        <dbReference type="ARBA" id="ARBA00022475"/>
    </source>
</evidence>
<keyword evidence="3" id="KW-1003">Cell membrane</keyword>
<dbReference type="Gene3D" id="1.20.1250.20">
    <property type="entry name" value="MFS general substrate transporter like domains"/>
    <property type="match status" value="1"/>
</dbReference>
<feature type="transmembrane region" description="Helical" evidence="7">
    <location>
        <begin position="234"/>
        <end position="257"/>
    </location>
</feature>
<dbReference type="SUPFAM" id="SSF103473">
    <property type="entry name" value="MFS general substrate transporter"/>
    <property type="match status" value="1"/>
</dbReference>
<dbReference type="PANTHER" id="PTHR23513:SF6">
    <property type="entry name" value="MAJOR FACILITATOR SUPERFAMILY ASSOCIATED DOMAIN-CONTAINING PROTEIN"/>
    <property type="match status" value="1"/>
</dbReference>
<dbReference type="Pfam" id="PF05977">
    <property type="entry name" value="MFS_3"/>
    <property type="match status" value="1"/>
</dbReference>
<feature type="transmembrane region" description="Helical" evidence="7">
    <location>
        <begin position="116"/>
        <end position="143"/>
    </location>
</feature>
<dbReference type="InterPro" id="IPR020846">
    <property type="entry name" value="MFS_dom"/>
</dbReference>
<feature type="transmembrane region" description="Helical" evidence="7">
    <location>
        <begin position="58"/>
        <end position="78"/>
    </location>
</feature>
<keyword evidence="2" id="KW-0813">Transport</keyword>
<comment type="caution">
    <text evidence="9">The sequence shown here is derived from an EMBL/GenBank/DDBJ whole genome shotgun (WGS) entry which is preliminary data.</text>
</comment>
<dbReference type="PANTHER" id="PTHR23513">
    <property type="entry name" value="INTEGRAL MEMBRANE EFFLUX PROTEIN-RELATED"/>
    <property type="match status" value="1"/>
</dbReference>
<dbReference type="InterPro" id="IPR010290">
    <property type="entry name" value="TM_effector"/>
</dbReference>
<evidence type="ECO:0000259" key="8">
    <source>
        <dbReference type="PROSITE" id="PS50850"/>
    </source>
</evidence>
<keyword evidence="4 7" id="KW-0812">Transmembrane</keyword>
<evidence type="ECO:0000256" key="6">
    <source>
        <dbReference type="ARBA" id="ARBA00023136"/>
    </source>
</evidence>
<feature type="transmembrane region" description="Helical" evidence="7">
    <location>
        <begin position="293"/>
        <end position="315"/>
    </location>
</feature>
<protein>
    <submittedName>
        <fullName evidence="9">Putative MFS family arabinose efflux permease</fullName>
    </submittedName>
</protein>
<feature type="transmembrane region" description="Helical" evidence="7">
    <location>
        <begin position="321"/>
        <end position="346"/>
    </location>
</feature>
<feature type="transmembrane region" description="Helical" evidence="7">
    <location>
        <begin position="90"/>
        <end position="110"/>
    </location>
</feature>
<dbReference type="EMBL" id="SNWR01000001">
    <property type="protein sequence ID" value="TDO42404.1"/>
    <property type="molecule type" value="Genomic_DNA"/>
</dbReference>
<dbReference type="RefSeq" id="WP_133876295.1">
    <property type="nucleotide sequence ID" value="NZ_BOMD01000062.1"/>
</dbReference>
<evidence type="ECO:0000313" key="10">
    <source>
        <dbReference type="Proteomes" id="UP000294901"/>
    </source>
</evidence>
<accession>A0A4R6JZT6</accession>
<keyword evidence="10" id="KW-1185">Reference proteome</keyword>
<evidence type="ECO:0000256" key="1">
    <source>
        <dbReference type="ARBA" id="ARBA00004651"/>
    </source>
</evidence>
<keyword evidence="5 7" id="KW-1133">Transmembrane helix</keyword>
<feature type="transmembrane region" description="Helical" evidence="7">
    <location>
        <begin position="367"/>
        <end position="387"/>
    </location>
</feature>
<dbReference type="CDD" id="cd06173">
    <property type="entry name" value="MFS_MefA_like"/>
    <property type="match status" value="1"/>
</dbReference>
<feature type="domain" description="Major facilitator superfamily (MFS) profile" evidence="8">
    <location>
        <begin position="15"/>
        <end position="415"/>
    </location>
</feature>
<feature type="transmembrane region" description="Helical" evidence="7">
    <location>
        <begin position="263"/>
        <end position="286"/>
    </location>
</feature>
<dbReference type="InterPro" id="IPR036259">
    <property type="entry name" value="MFS_trans_sf"/>
</dbReference>
<keyword evidence="6 7" id="KW-0472">Membrane</keyword>
<dbReference type="GO" id="GO:0005886">
    <property type="term" value="C:plasma membrane"/>
    <property type="evidence" value="ECO:0007669"/>
    <property type="project" value="UniProtKB-SubCell"/>
</dbReference>
<gene>
    <name evidence="9" type="ORF">C8E87_6175</name>
</gene>
<evidence type="ECO:0000256" key="2">
    <source>
        <dbReference type="ARBA" id="ARBA00022448"/>
    </source>
</evidence>
<evidence type="ECO:0000256" key="4">
    <source>
        <dbReference type="ARBA" id="ARBA00022692"/>
    </source>
</evidence>
<reference evidence="9 10" key="1">
    <citation type="submission" date="2019-03" db="EMBL/GenBank/DDBJ databases">
        <title>Sequencing the genomes of 1000 actinobacteria strains.</title>
        <authorList>
            <person name="Klenk H.-P."/>
        </authorList>
    </citation>
    <scope>NUCLEOTIDE SEQUENCE [LARGE SCALE GENOMIC DNA]</scope>
    <source>
        <strain evidence="9 10">DSM 43805</strain>
    </source>
</reference>
<feature type="transmembrane region" description="Helical" evidence="7">
    <location>
        <begin position="32"/>
        <end position="52"/>
    </location>
</feature>
<comment type="subcellular location">
    <subcellularLocation>
        <location evidence="1">Cell membrane</location>
        <topology evidence="1">Multi-pass membrane protein</topology>
    </subcellularLocation>
</comment>
<name>A0A4R6JZT6_9ACTN</name>
<evidence type="ECO:0000313" key="9">
    <source>
        <dbReference type="EMBL" id="TDO42404.1"/>
    </source>
</evidence>
<evidence type="ECO:0000256" key="5">
    <source>
        <dbReference type="ARBA" id="ARBA00022989"/>
    </source>
</evidence>
<dbReference type="AlphaFoldDB" id="A0A4R6JZT6"/>
<proteinExistence type="predicted"/>
<dbReference type="GO" id="GO:0022857">
    <property type="term" value="F:transmembrane transporter activity"/>
    <property type="evidence" value="ECO:0007669"/>
    <property type="project" value="InterPro"/>
</dbReference>